<accession>A0A5D0R1I0</accession>
<keyword evidence="1" id="KW-0472">Membrane</keyword>
<feature type="transmembrane region" description="Helical" evidence="1">
    <location>
        <begin position="88"/>
        <end position="114"/>
    </location>
</feature>
<keyword evidence="1" id="KW-0812">Transmembrane</keyword>
<dbReference type="InterPro" id="IPR007403">
    <property type="entry name" value="DUF456"/>
</dbReference>
<dbReference type="AlphaFoldDB" id="A0A5D0R1I0"/>
<feature type="transmembrane region" description="Helical" evidence="1">
    <location>
        <begin position="134"/>
        <end position="160"/>
    </location>
</feature>
<evidence type="ECO:0000313" key="2">
    <source>
        <dbReference type="EMBL" id="TYB74746.1"/>
    </source>
</evidence>
<dbReference type="Proteomes" id="UP000324358">
    <property type="component" value="Unassembled WGS sequence"/>
</dbReference>
<name>A0A5D0R1I0_9FLAO</name>
<dbReference type="EMBL" id="VSKL01000001">
    <property type="protein sequence ID" value="TYB74746.1"/>
    <property type="molecule type" value="Genomic_DNA"/>
</dbReference>
<evidence type="ECO:0000256" key="1">
    <source>
        <dbReference type="SAM" id="Phobius"/>
    </source>
</evidence>
<organism evidence="2 3">
    <name type="scientific">Bizionia algoritergicola</name>
    <dbReference type="NCBI Taxonomy" id="291187"/>
    <lineage>
        <taxon>Bacteria</taxon>
        <taxon>Pseudomonadati</taxon>
        <taxon>Bacteroidota</taxon>
        <taxon>Flavobacteriia</taxon>
        <taxon>Flavobacteriales</taxon>
        <taxon>Flavobacteriaceae</taxon>
        <taxon>Bizionia</taxon>
    </lineage>
</organism>
<proteinExistence type="predicted"/>
<protein>
    <submittedName>
        <fullName evidence="2">DUF456 domain-containing protein</fullName>
    </submittedName>
</protein>
<reference evidence="2 3" key="1">
    <citation type="submission" date="2019-08" db="EMBL/GenBank/DDBJ databases">
        <title>Genomes of Antarctic Bizionia species.</title>
        <authorList>
            <person name="Bowman J.P."/>
        </authorList>
    </citation>
    <scope>NUCLEOTIDE SEQUENCE [LARGE SCALE GENOMIC DNA]</scope>
    <source>
        <strain evidence="2 3">APA-1</strain>
    </source>
</reference>
<comment type="caution">
    <text evidence="2">The sequence shown here is derived from an EMBL/GenBank/DDBJ whole genome shotgun (WGS) entry which is preliminary data.</text>
</comment>
<gene>
    <name evidence="2" type="ORF">ES675_01010</name>
</gene>
<sequence length="169" mass="18462">MDILLVVLGFIFMLVGIAGSFLPILPGPPLSWIGLLLLYLTKAVPNDWWFLGITLTVALIVFALDYIIPAMGTKRFGGSKKGVIGTTLGLIVAIIFPIFGPFGIIIWPFLGAFIGEMINKADSKIAVKAAFGSFLGFLAGTFIKFIVAIVYLGFFLWTVWDYKAIIFSF</sequence>
<dbReference type="PANTHER" id="PTHR39165">
    <property type="entry name" value="IG HYPOTHETICAL 17883"/>
    <property type="match status" value="1"/>
</dbReference>
<dbReference type="OrthoDB" id="9808460at2"/>
<dbReference type="RefSeq" id="WP_066250647.1">
    <property type="nucleotide sequence ID" value="NZ_VSKL01000001.1"/>
</dbReference>
<evidence type="ECO:0000313" key="3">
    <source>
        <dbReference type="Proteomes" id="UP000324358"/>
    </source>
</evidence>
<dbReference type="PANTHER" id="PTHR39165:SF1">
    <property type="entry name" value="DUF456 DOMAIN-CONTAINING PROTEIN"/>
    <property type="match status" value="1"/>
</dbReference>
<keyword evidence="1" id="KW-1133">Transmembrane helix</keyword>
<dbReference type="Pfam" id="PF04306">
    <property type="entry name" value="DUF456"/>
    <property type="match status" value="1"/>
</dbReference>
<feature type="transmembrane region" description="Helical" evidence="1">
    <location>
        <begin position="48"/>
        <end position="68"/>
    </location>
</feature>
<keyword evidence="3" id="KW-1185">Reference proteome</keyword>